<name>A0A7J9SN46_9EURY</name>
<feature type="domain" description="UspA" evidence="1">
    <location>
        <begin position="3"/>
        <end position="132"/>
    </location>
</feature>
<organism evidence="2 3">
    <name type="scientific">Halobellus ruber</name>
    <dbReference type="NCBI Taxonomy" id="2761102"/>
    <lineage>
        <taxon>Archaea</taxon>
        <taxon>Methanobacteriati</taxon>
        <taxon>Methanobacteriota</taxon>
        <taxon>Stenosarchaea group</taxon>
        <taxon>Halobacteria</taxon>
        <taxon>Halobacteriales</taxon>
        <taxon>Haloferacaceae</taxon>
        <taxon>Halobellus</taxon>
    </lineage>
</organism>
<dbReference type="AlphaFoldDB" id="A0A7J9SN46"/>
<evidence type="ECO:0000259" key="1">
    <source>
        <dbReference type="Pfam" id="PF00582"/>
    </source>
</evidence>
<sequence>MGILVAVSDDDRYRAVLDVAVELASGLGQKLYVTHLVRDAEASAEERTFRDEIRTYLSDTAVPVEINLEYLDRGSFRSGTAVGKQLGDFTTDVGVDHIVLGHRSKDRLSAIREGHTGFVVAEEAAVPVTIVPEAVTS</sequence>
<evidence type="ECO:0000313" key="3">
    <source>
        <dbReference type="Proteomes" id="UP000546257"/>
    </source>
</evidence>
<dbReference type="SUPFAM" id="SSF52402">
    <property type="entry name" value="Adenine nucleotide alpha hydrolases-like"/>
    <property type="match status" value="1"/>
</dbReference>
<dbReference type="InterPro" id="IPR006016">
    <property type="entry name" value="UspA"/>
</dbReference>
<dbReference type="Gene3D" id="3.40.50.620">
    <property type="entry name" value="HUPs"/>
    <property type="match status" value="1"/>
</dbReference>
<dbReference type="Pfam" id="PF00582">
    <property type="entry name" value="Usp"/>
    <property type="match status" value="1"/>
</dbReference>
<comment type="caution">
    <text evidence="2">The sequence shown here is derived from an EMBL/GenBank/DDBJ whole genome shotgun (WGS) entry which is preliminary data.</text>
</comment>
<accession>A0A7J9SN46</accession>
<gene>
    <name evidence="2" type="ORF">H5V44_14650</name>
</gene>
<reference evidence="2 3" key="1">
    <citation type="submission" date="2020-08" db="EMBL/GenBank/DDBJ databases">
        <authorList>
            <person name="Seo M.-J."/>
        </authorList>
    </citation>
    <scope>NUCLEOTIDE SEQUENCE [LARGE SCALE GENOMIC DNA]</scope>
    <source>
        <strain evidence="2 3">MBLA0160</strain>
    </source>
</reference>
<dbReference type="Proteomes" id="UP000546257">
    <property type="component" value="Unassembled WGS sequence"/>
</dbReference>
<keyword evidence="3" id="KW-1185">Reference proteome</keyword>
<dbReference type="InterPro" id="IPR014729">
    <property type="entry name" value="Rossmann-like_a/b/a_fold"/>
</dbReference>
<evidence type="ECO:0000313" key="2">
    <source>
        <dbReference type="EMBL" id="MBB6647507.1"/>
    </source>
</evidence>
<proteinExistence type="predicted"/>
<dbReference type="EMBL" id="JACKXD010000006">
    <property type="protein sequence ID" value="MBB6647507.1"/>
    <property type="molecule type" value="Genomic_DNA"/>
</dbReference>
<protein>
    <submittedName>
        <fullName evidence="2">Universal stress protein</fullName>
    </submittedName>
</protein>